<dbReference type="InterPro" id="IPR000415">
    <property type="entry name" value="Nitroreductase-like"/>
</dbReference>
<reference evidence="6 7" key="1">
    <citation type="submission" date="2015-11" db="EMBL/GenBank/DDBJ databases">
        <title>Genome sequence of Pyrodictium occultum PL-19, a marine hyperthermophilic archaeon isolated from Volcano, Italy.</title>
        <authorList>
            <person name="Utturkar S."/>
            <person name="Huber H."/>
            <person name="Leptihn S."/>
            <person name="Brown S."/>
            <person name="Stetter K.O."/>
            <person name="Podar M."/>
        </authorList>
    </citation>
    <scope>NUCLEOTIDE SEQUENCE [LARGE SCALE GENOMIC DNA]</scope>
    <source>
        <strain evidence="6 7">PL-19</strain>
    </source>
</reference>
<evidence type="ECO:0000256" key="4">
    <source>
        <dbReference type="ARBA" id="ARBA00023002"/>
    </source>
</evidence>
<dbReference type="PANTHER" id="PTHR43425:SF2">
    <property type="entry name" value="OXYGEN-INSENSITIVE NADPH NITROREDUCTASE"/>
    <property type="match status" value="1"/>
</dbReference>
<organism evidence="6 7">
    <name type="scientific">Pyrodictium occultum</name>
    <dbReference type="NCBI Taxonomy" id="2309"/>
    <lineage>
        <taxon>Archaea</taxon>
        <taxon>Thermoproteota</taxon>
        <taxon>Thermoprotei</taxon>
        <taxon>Desulfurococcales</taxon>
        <taxon>Pyrodictiaceae</taxon>
        <taxon>Pyrodictium</taxon>
    </lineage>
</organism>
<dbReference type="AlphaFoldDB" id="A0A0V8RU71"/>
<comment type="similarity">
    <text evidence="1">Belongs to the flavin oxidoreductase frp family.</text>
</comment>
<keyword evidence="3" id="KW-0288">FMN</keyword>
<dbReference type="STRING" id="2309.CF15_01430"/>
<evidence type="ECO:0000313" key="7">
    <source>
        <dbReference type="Proteomes" id="UP000053352"/>
    </source>
</evidence>
<dbReference type="GO" id="GO:0016491">
    <property type="term" value="F:oxidoreductase activity"/>
    <property type="evidence" value="ECO:0007669"/>
    <property type="project" value="UniProtKB-KW"/>
</dbReference>
<feature type="domain" description="Nitroreductase" evidence="5">
    <location>
        <begin position="12"/>
        <end position="164"/>
    </location>
</feature>
<dbReference type="SUPFAM" id="SSF55469">
    <property type="entry name" value="FMN-dependent nitroreductase-like"/>
    <property type="match status" value="1"/>
</dbReference>
<keyword evidence="2" id="KW-0285">Flavoprotein</keyword>
<evidence type="ECO:0000256" key="3">
    <source>
        <dbReference type="ARBA" id="ARBA00022643"/>
    </source>
</evidence>
<gene>
    <name evidence="6" type="ORF">CF15_01430</name>
</gene>
<sequence>MQCRSCLDVIGSHASVRKFLPEPLDQGDLERILEAARRAPSSWNLQPIVVTAVTDPELKRRLSEAVGGQEHVAQAPVFLVFSVDYRKLIEASRSVGVEPAEPGLGHFIVGVLDAGIASGWAALAAETLGYGIVFVALYADPCRVAEILNLPRYVVPVVGLCIGKPAERPEPRPRHPMEVFAAVNRYPSAPDAVENVAGIYRGRGVKLFRYVLAPGGYYEEVGGAVLRCLKQRGYRVPGSSSKHY</sequence>
<proteinExistence type="inferred from homology"/>
<dbReference type="EMBL" id="LNTB01000001">
    <property type="protein sequence ID" value="KSW11528.1"/>
    <property type="molecule type" value="Genomic_DNA"/>
</dbReference>
<dbReference type="RefSeq" id="WP_058370204.1">
    <property type="nucleotide sequence ID" value="NZ_LNTB01000001.1"/>
</dbReference>
<accession>A0A0V8RU71</accession>
<evidence type="ECO:0000256" key="2">
    <source>
        <dbReference type="ARBA" id="ARBA00022630"/>
    </source>
</evidence>
<name>A0A0V8RU71_PYROC</name>
<evidence type="ECO:0000256" key="1">
    <source>
        <dbReference type="ARBA" id="ARBA00008366"/>
    </source>
</evidence>
<comment type="caution">
    <text evidence="6">The sequence shown here is derived from an EMBL/GenBank/DDBJ whole genome shotgun (WGS) entry which is preliminary data.</text>
</comment>
<dbReference type="InterPro" id="IPR016446">
    <property type="entry name" value="Flavin_OxRdtase_Frp"/>
</dbReference>
<dbReference type="InterPro" id="IPR029479">
    <property type="entry name" value="Nitroreductase"/>
</dbReference>
<protein>
    <recommendedName>
        <fullName evidence="5">Nitroreductase domain-containing protein</fullName>
    </recommendedName>
</protein>
<evidence type="ECO:0000259" key="5">
    <source>
        <dbReference type="Pfam" id="PF00881"/>
    </source>
</evidence>
<keyword evidence="4" id="KW-0560">Oxidoreductase</keyword>
<dbReference type="PANTHER" id="PTHR43425">
    <property type="entry name" value="OXYGEN-INSENSITIVE NADPH NITROREDUCTASE"/>
    <property type="match status" value="1"/>
</dbReference>
<dbReference type="Proteomes" id="UP000053352">
    <property type="component" value="Unassembled WGS sequence"/>
</dbReference>
<dbReference type="Pfam" id="PF00881">
    <property type="entry name" value="Nitroreductase"/>
    <property type="match status" value="1"/>
</dbReference>
<evidence type="ECO:0000313" key="6">
    <source>
        <dbReference type="EMBL" id="KSW11528.1"/>
    </source>
</evidence>
<keyword evidence="7" id="KW-1185">Reference proteome</keyword>
<dbReference type="OrthoDB" id="15216at2157"/>
<dbReference type="Gene3D" id="3.40.109.10">
    <property type="entry name" value="NADH Oxidase"/>
    <property type="match status" value="1"/>
</dbReference>